<dbReference type="GO" id="GO:0015379">
    <property type="term" value="F:potassium:chloride symporter activity"/>
    <property type="evidence" value="ECO:0007669"/>
    <property type="project" value="InterPro"/>
</dbReference>
<feature type="transmembrane region" description="Helical" evidence="10">
    <location>
        <begin position="75"/>
        <end position="99"/>
    </location>
</feature>
<dbReference type="InterPro" id="IPR003445">
    <property type="entry name" value="Cat_transpt"/>
</dbReference>
<dbReference type="OrthoDB" id="9810952at2"/>
<feature type="transmembrane region" description="Helical" evidence="10">
    <location>
        <begin position="404"/>
        <end position="425"/>
    </location>
</feature>
<feature type="transmembrane region" description="Helical" evidence="10">
    <location>
        <begin position="12"/>
        <end position="32"/>
    </location>
</feature>
<dbReference type="PANTHER" id="PTHR32024:SF1">
    <property type="entry name" value="KTR SYSTEM POTASSIUM UPTAKE PROTEIN B"/>
    <property type="match status" value="1"/>
</dbReference>
<evidence type="ECO:0000256" key="1">
    <source>
        <dbReference type="ARBA" id="ARBA00004651"/>
    </source>
</evidence>
<sequence length="442" mass="48389">MTQIKKLLEDISPTRILACSFLVIILLGTVGLKLPISTTGSISWIDALFTAVSATTVTGLIVVDTATQFTMFGQFIIMIMIQIGGIGLMTFAVFVLLIMGRKISLKQRIIMTEAFNQSNTGGIVQLVKLLMTFGLSVEFVAFLLLSIKWVPVYGWKHGLFNSLFHTISSFNNAGFSTWSNNLMDYATDPIVNIVISFLFIVGGLGFTVISDLFKSRNWNSFMLHTKMMIVGTLVLNIVSTLLIFTLEYNNPQTIGGLSETGKWIASFFQAVSPRTAGFNTVNTGSMEDASLVYTMVLMFIGAGSASTGSGIKLTTAMVVLLATITFLRSKSEPVLYGRRIQTDIIIRSLAIIMMSIFVLFIFIFLLTITESAPFLAIAFEAISAFGTVGLSTGITFDLSTLGKVFIMILMFIGRIGPITFAFMLAKPRDTHVRYPSDQVFTG</sequence>
<dbReference type="NCBIfam" id="TIGR00933">
    <property type="entry name" value="2a38"/>
    <property type="match status" value="1"/>
</dbReference>
<keyword evidence="8" id="KW-0406">Ion transport</keyword>
<reference evidence="11 12" key="1">
    <citation type="submission" date="2019-07" db="EMBL/GenBank/DDBJ databases">
        <authorList>
            <person name="Li J."/>
        </authorList>
    </citation>
    <scope>NUCLEOTIDE SEQUENCE [LARGE SCALE GENOMIC DNA]</scope>
    <source>
        <strain evidence="11 12">TKL69</strain>
    </source>
</reference>
<feature type="transmembrane region" description="Helical" evidence="10">
    <location>
        <begin position="190"/>
        <end position="213"/>
    </location>
</feature>
<feature type="transmembrane region" description="Helical" evidence="10">
    <location>
        <begin position="291"/>
        <end position="324"/>
    </location>
</feature>
<dbReference type="AlphaFoldDB" id="A0A516KF27"/>
<dbReference type="Pfam" id="PF02386">
    <property type="entry name" value="TrkH"/>
    <property type="match status" value="1"/>
</dbReference>
<dbReference type="GO" id="GO:0005886">
    <property type="term" value="C:plasma membrane"/>
    <property type="evidence" value="ECO:0007669"/>
    <property type="project" value="UniProtKB-SubCell"/>
</dbReference>
<dbReference type="Proteomes" id="UP000315215">
    <property type="component" value="Chromosome"/>
</dbReference>
<evidence type="ECO:0000256" key="9">
    <source>
        <dbReference type="ARBA" id="ARBA00023136"/>
    </source>
</evidence>
<feature type="transmembrane region" description="Helical" evidence="10">
    <location>
        <begin position="374"/>
        <end position="392"/>
    </location>
</feature>
<gene>
    <name evidence="11" type="ORF">FN924_07360</name>
</gene>
<keyword evidence="9 10" id="KW-0472">Membrane</keyword>
<dbReference type="RefSeq" id="WP_143893148.1">
    <property type="nucleotide sequence ID" value="NZ_CP041666.1"/>
</dbReference>
<evidence type="ECO:0000256" key="7">
    <source>
        <dbReference type="ARBA" id="ARBA00022989"/>
    </source>
</evidence>
<keyword evidence="2" id="KW-0813">Transport</keyword>
<feature type="transmembrane region" description="Helical" evidence="10">
    <location>
        <begin position="344"/>
        <end position="368"/>
    </location>
</feature>
<keyword evidence="6" id="KW-0630">Potassium</keyword>
<evidence type="ECO:0000256" key="8">
    <source>
        <dbReference type="ARBA" id="ARBA00023065"/>
    </source>
</evidence>
<keyword evidence="12" id="KW-1185">Reference proteome</keyword>
<keyword evidence="4" id="KW-0633">Potassium transport</keyword>
<keyword evidence="3" id="KW-1003">Cell membrane</keyword>
<protein>
    <submittedName>
        <fullName evidence="11">Ktr system potassium transporter B</fullName>
    </submittedName>
</protein>
<feature type="transmembrane region" description="Helical" evidence="10">
    <location>
        <begin position="44"/>
        <end position="63"/>
    </location>
</feature>
<proteinExistence type="predicted"/>
<name>A0A516KF27_9BACI</name>
<keyword evidence="7 10" id="KW-1133">Transmembrane helix</keyword>
<evidence type="ECO:0000256" key="2">
    <source>
        <dbReference type="ARBA" id="ARBA00022448"/>
    </source>
</evidence>
<dbReference type="EMBL" id="CP041666">
    <property type="protein sequence ID" value="QDP39999.1"/>
    <property type="molecule type" value="Genomic_DNA"/>
</dbReference>
<evidence type="ECO:0000256" key="6">
    <source>
        <dbReference type="ARBA" id="ARBA00022958"/>
    </source>
</evidence>
<evidence type="ECO:0000256" key="5">
    <source>
        <dbReference type="ARBA" id="ARBA00022692"/>
    </source>
</evidence>
<organism evidence="11 12">
    <name type="scientific">Radiobacillus deserti</name>
    <dbReference type="NCBI Taxonomy" id="2594883"/>
    <lineage>
        <taxon>Bacteria</taxon>
        <taxon>Bacillati</taxon>
        <taxon>Bacillota</taxon>
        <taxon>Bacilli</taxon>
        <taxon>Bacillales</taxon>
        <taxon>Bacillaceae</taxon>
        <taxon>Radiobacillus</taxon>
    </lineage>
</organism>
<dbReference type="PANTHER" id="PTHR32024">
    <property type="entry name" value="TRK SYSTEM POTASSIUM UPTAKE PROTEIN TRKG-RELATED"/>
    <property type="match status" value="1"/>
</dbReference>
<evidence type="ECO:0000256" key="10">
    <source>
        <dbReference type="SAM" id="Phobius"/>
    </source>
</evidence>
<evidence type="ECO:0000256" key="3">
    <source>
        <dbReference type="ARBA" id="ARBA00022475"/>
    </source>
</evidence>
<evidence type="ECO:0000313" key="12">
    <source>
        <dbReference type="Proteomes" id="UP000315215"/>
    </source>
</evidence>
<evidence type="ECO:0000256" key="4">
    <source>
        <dbReference type="ARBA" id="ARBA00022538"/>
    </source>
</evidence>
<accession>A0A516KF27</accession>
<feature type="transmembrane region" description="Helical" evidence="10">
    <location>
        <begin position="225"/>
        <end position="246"/>
    </location>
</feature>
<dbReference type="InterPro" id="IPR004772">
    <property type="entry name" value="TrkH"/>
</dbReference>
<keyword evidence="5 10" id="KW-0812">Transmembrane</keyword>
<comment type="subcellular location">
    <subcellularLocation>
        <location evidence="1">Cell membrane</location>
        <topology evidence="1">Multi-pass membrane protein</topology>
    </subcellularLocation>
</comment>
<dbReference type="KEGG" id="aqt:FN924_07360"/>
<evidence type="ECO:0000313" key="11">
    <source>
        <dbReference type="EMBL" id="QDP39999.1"/>
    </source>
</evidence>